<evidence type="ECO:0000256" key="3">
    <source>
        <dbReference type="ARBA" id="ARBA00013365"/>
    </source>
</evidence>
<keyword evidence="5 7" id="KW-0378">Hydrolase</keyword>
<comment type="similarity">
    <text evidence="1 7">Belongs to the SbcD family.</text>
</comment>
<reference evidence="10" key="1">
    <citation type="submission" date="2021-03" db="EMBL/GenBank/DDBJ databases">
        <title>Acanthopleuribacteraceae sp. M133.</title>
        <authorList>
            <person name="Wang G."/>
        </authorList>
    </citation>
    <scope>NUCLEOTIDE SEQUENCE</scope>
    <source>
        <strain evidence="10">M133</strain>
    </source>
</reference>
<dbReference type="GO" id="GO:0006310">
    <property type="term" value="P:DNA recombination"/>
    <property type="evidence" value="ECO:0007669"/>
    <property type="project" value="UniProtKB-KW"/>
</dbReference>
<dbReference type="PANTHER" id="PTHR30337:SF0">
    <property type="entry name" value="NUCLEASE SBCCD SUBUNIT D"/>
    <property type="match status" value="1"/>
</dbReference>
<dbReference type="InterPro" id="IPR041796">
    <property type="entry name" value="Mre11_N"/>
</dbReference>
<dbReference type="GO" id="GO:0008408">
    <property type="term" value="F:3'-5' exonuclease activity"/>
    <property type="evidence" value="ECO:0007669"/>
    <property type="project" value="InterPro"/>
</dbReference>
<keyword evidence="7" id="KW-0233">DNA recombination</keyword>
<keyword evidence="11" id="KW-1185">Reference proteome</keyword>
<dbReference type="Pfam" id="PF00149">
    <property type="entry name" value="Metallophos"/>
    <property type="match status" value="1"/>
</dbReference>
<evidence type="ECO:0000313" key="11">
    <source>
        <dbReference type="Proteomes" id="UP000663929"/>
    </source>
</evidence>
<dbReference type="KEGG" id="scor:J3U87_07700"/>
<evidence type="ECO:0000259" key="9">
    <source>
        <dbReference type="Pfam" id="PF12320"/>
    </source>
</evidence>
<evidence type="ECO:0000256" key="1">
    <source>
        <dbReference type="ARBA" id="ARBA00010555"/>
    </source>
</evidence>
<evidence type="ECO:0000259" key="8">
    <source>
        <dbReference type="Pfam" id="PF00149"/>
    </source>
</evidence>
<evidence type="ECO:0000313" key="10">
    <source>
        <dbReference type="EMBL" id="QTD52344.1"/>
    </source>
</evidence>
<dbReference type="InterPro" id="IPR050535">
    <property type="entry name" value="DNA_Repair-Maintenance_Comp"/>
</dbReference>
<dbReference type="SUPFAM" id="SSF56300">
    <property type="entry name" value="Metallo-dependent phosphatases"/>
    <property type="match status" value="1"/>
</dbReference>
<dbReference type="PANTHER" id="PTHR30337">
    <property type="entry name" value="COMPONENT OF ATP-DEPENDENT DSDNA EXONUCLEASE"/>
    <property type="match status" value="1"/>
</dbReference>
<dbReference type="Proteomes" id="UP000663929">
    <property type="component" value="Chromosome"/>
</dbReference>
<proteinExistence type="inferred from homology"/>
<dbReference type="AlphaFoldDB" id="A0A8A4TT60"/>
<dbReference type="InterPro" id="IPR004593">
    <property type="entry name" value="SbcD"/>
</dbReference>
<evidence type="ECO:0000256" key="5">
    <source>
        <dbReference type="ARBA" id="ARBA00022801"/>
    </source>
</evidence>
<feature type="domain" description="Nuclease SbcCD subunit D C-terminal" evidence="9">
    <location>
        <begin position="284"/>
        <end position="390"/>
    </location>
</feature>
<dbReference type="RefSeq" id="WP_237382452.1">
    <property type="nucleotide sequence ID" value="NZ_CP071793.1"/>
</dbReference>
<sequence>MHLIHTSDWHLGHHLHGVNREYEHRRFLEWLMNTIEDQRADALLIAGDVFDSANPPAAAQALYYRFLAEARHRFPSLDLVVIGGNHDSASRLDAPKPLLRHFNIHVMGSVARTPQGQLDLDQLLVPLRNGDNDVAAWCAAVPFLRPADLPRMGQTENWLERGVGQVYGEVFAALEQRRQPGQALIATGHAYMTGGELSELSERKIQVGNQHALPVAIFPERASYTALGHLHKAQRVGGRDNVRYSGSPLPLSLDEAGYLHQVLLVSLDGERCREIKPLPVPRAVDIIRIPKGRGDKTLDEVLAELRELPERGADLPPEQYPFLEVTVFLPQPEPGLRKQIEEALADKAVRLLKIRTRYPKPTSTLADTAESIDLAQLEPEEVFARKYRSQFDDEPPKAMRQAFHELLEATLMER</sequence>
<evidence type="ECO:0000256" key="7">
    <source>
        <dbReference type="RuleBase" id="RU363069"/>
    </source>
</evidence>
<feature type="domain" description="Calcineurin-like phosphoesterase" evidence="8">
    <location>
        <begin position="1"/>
        <end position="232"/>
    </location>
</feature>
<evidence type="ECO:0000256" key="4">
    <source>
        <dbReference type="ARBA" id="ARBA00022722"/>
    </source>
</evidence>
<comment type="subunit">
    <text evidence="2 7">Heterodimer of SbcC and SbcD.</text>
</comment>
<dbReference type="InterPro" id="IPR004843">
    <property type="entry name" value="Calcineurin-like_PHP"/>
</dbReference>
<keyword evidence="7" id="KW-0235">DNA replication</keyword>
<dbReference type="GO" id="GO:0006260">
    <property type="term" value="P:DNA replication"/>
    <property type="evidence" value="ECO:0007669"/>
    <property type="project" value="UniProtKB-KW"/>
</dbReference>
<dbReference type="GO" id="GO:0004519">
    <property type="term" value="F:endonuclease activity"/>
    <property type="evidence" value="ECO:0007669"/>
    <property type="project" value="UniProtKB-KW"/>
</dbReference>
<dbReference type="CDD" id="cd00840">
    <property type="entry name" value="MPP_Mre11_N"/>
    <property type="match status" value="1"/>
</dbReference>
<dbReference type="Pfam" id="PF12320">
    <property type="entry name" value="SbcD_C"/>
    <property type="match status" value="1"/>
</dbReference>
<comment type="function">
    <text evidence="7">SbcCD cleaves DNA hairpin structures. These structures can inhibit DNA replication and are intermediates in certain DNA recombination reactions. The complex acts as a 3'-&gt;5' double strand exonuclease that can open hairpins. It also has a 5' single-strand endonuclease activity.</text>
</comment>
<accession>A0A8A4TT60</accession>
<keyword evidence="7" id="KW-0255">Endonuclease</keyword>
<dbReference type="InterPro" id="IPR026843">
    <property type="entry name" value="SbcD_C"/>
</dbReference>
<gene>
    <name evidence="7" type="primary">sbcD</name>
    <name evidence="10" type="ORF">J3U87_07700</name>
</gene>
<keyword evidence="4 7" id="KW-0540">Nuclease</keyword>
<keyword evidence="6 7" id="KW-0269">Exonuclease</keyword>
<dbReference type="EMBL" id="CP071793">
    <property type="protein sequence ID" value="QTD52344.1"/>
    <property type="molecule type" value="Genomic_DNA"/>
</dbReference>
<evidence type="ECO:0000256" key="2">
    <source>
        <dbReference type="ARBA" id="ARBA00011322"/>
    </source>
</evidence>
<protein>
    <recommendedName>
        <fullName evidence="3 7">Nuclease SbcCD subunit D</fullName>
    </recommendedName>
</protein>
<dbReference type="NCBIfam" id="TIGR00619">
    <property type="entry name" value="sbcd"/>
    <property type="match status" value="1"/>
</dbReference>
<dbReference type="Gene3D" id="3.60.21.10">
    <property type="match status" value="1"/>
</dbReference>
<name>A0A8A4TT60_SULCO</name>
<dbReference type="InterPro" id="IPR029052">
    <property type="entry name" value="Metallo-depent_PP-like"/>
</dbReference>
<evidence type="ECO:0000256" key="6">
    <source>
        <dbReference type="ARBA" id="ARBA00022839"/>
    </source>
</evidence>
<organism evidence="10 11">
    <name type="scientific">Sulfidibacter corallicola</name>
    <dbReference type="NCBI Taxonomy" id="2818388"/>
    <lineage>
        <taxon>Bacteria</taxon>
        <taxon>Pseudomonadati</taxon>
        <taxon>Acidobacteriota</taxon>
        <taxon>Holophagae</taxon>
        <taxon>Acanthopleuribacterales</taxon>
        <taxon>Acanthopleuribacteraceae</taxon>
        <taxon>Sulfidibacter</taxon>
    </lineage>
</organism>